<gene>
    <name evidence="1" type="ORF">PS854_00700</name>
</gene>
<evidence type="ECO:0000313" key="1">
    <source>
        <dbReference type="EMBL" id="VVO59099.1"/>
    </source>
</evidence>
<dbReference type="EMBL" id="CABVIF010000001">
    <property type="protein sequence ID" value="VVO59099.1"/>
    <property type="molecule type" value="Genomic_DNA"/>
</dbReference>
<evidence type="ECO:0000313" key="2">
    <source>
        <dbReference type="Proteomes" id="UP000327111"/>
    </source>
</evidence>
<dbReference type="Proteomes" id="UP000327111">
    <property type="component" value="Unassembled WGS sequence"/>
</dbReference>
<organism evidence="1 2">
    <name type="scientific">Pseudomonas fluorescens</name>
    <dbReference type="NCBI Taxonomy" id="294"/>
    <lineage>
        <taxon>Bacteria</taxon>
        <taxon>Pseudomonadati</taxon>
        <taxon>Pseudomonadota</taxon>
        <taxon>Gammaproteobacteria</taxon>
        <taxon>Pseudomonadales</taxon>
        <taxon>Pseudomonadaceae</taxon>
        <taxon>Pseudomonas</taxon>
    </lineage>
</organism>
<sequence>MTDREVPRDQAVHVPRYALEALAAYAALDGDKVAVMLLLLIRMDSNRAVRIDTSQLPDFLTLSSERVDRAVSGLIKKGWVDSVDEDAMRHRVLGCIVHPAFIHADFDSLMRIVDTRSPAMGVH</sequence>
<reference evidence="1 2" key="1">
    <citation type="submission" date="2019-09" db="EMBL/GenBank/DDBJ databases">
        <authorList>
            <person name="Chandra G."/>
            <person name="Truman W A."/>
        </authorList>
    </citation>
    <scope>NUCLEOTIDE SEQUENCE [LARGE SCALE GENOMIC DNA]</scope>
    <source>
        <strain evidence="1">PS854</strain>
    </source>
</reference>
<dbReference type="AlphaFoldDB" id="A0A5E7H4K8"/>
<protein>
    <submittedName>
        <fullName evidence="1">Uncharacterized protein</fullName>
    </submittedName>
</protein>
<name>A0A5E7H4K8_PSEFL</name>
<accession>A0A5E7H4K8</accession>
<proteinExistence type="predicted"/>